<dbReference type="Proteomes" id="UP001500416">
    <property type="component" value="Unassembled WGS sequence"/>
</dbReference>
<accession>A0ABN0T3I7</accession>
<gene>
    <name evidence="1" type="ORF">GCM10010492_06570</name>
</gene>
<proteinExistence type="predicted"/>
<reference evidence="1 2" key="1">
    <citation type="journal article" date="2019" name="Int. J. Syst. Evol. Microbiol.">
        <title>The Global Catalogue of Microorganisms (GCM) 10K type strain sequencing project: providing services to taxonomists for standard genome sequencing and annotation.</title>
        <authorList>
            <consortium name="The Broad Institute Genomics Platform"/>
            <consortium name="The Broad Institute Genome Sequencing Center for Infectious Disease"/>
            <person name="Wu L."/>
            <person name="Ma J."/>
        </authorList>
    </citation>
    <scope>NUCLEOTIDE SEQUENCE [LARGE SCALE GENOMIC DNA]</scope>
    <source>
        <strain evidence="1 2">JCM 3380</strain>
    </source>
</reference>
<sequence>MKTLKPGTALFTGPTGPVLRDAAGELFAVALSDAALAGVRAALTRADAAPTPELGAFEHAGHVGTRASWPVGRRTVAVLADHAIEAAEALRRAGARPVVLRPDTALDAVLDLAPAAVLAWHDGPAPERWLELDALADHGIGWQRVSREGRHVLLEPIGVTHRDVRARRLAAAGSGHRHLAAYWAGRDAVLGDEAPDAAELLLVAALAVKDLARWATGATTADTSLTPGAIPAHRRLRVVDLDSGAIADHPVLPVPDSAP</sequence>
<evidence type="ECO:0000313" key="1">
    <source>
        <dbReference type="EMBL" id="GAA0211436.1"/>
    </source>
</evidence>
<comment type="caution">
    <text evidence="1">The sequence shown here is derived from an EMBL/GenBank/DDBJ whole genome shotgun (WGS) entry which is preliminary data.</text>
</comment>
<evidence type="ECO:0000313" key="2">
    <source>
        <dbReference type="Proteomes" id="UP001500416"/>
    </source>
</evidence>
<name>A0ABN0T3I7_9PSEU</name>
<keyword evidence="2" id="KW-1185">Reference proteome</keyword>
<organism evidence="1 2">
    <name type="scientific">Saccharothrix mutabilis subsp. mutabilis</name>
    <dbReference type="NCBI Taxonomy" id="66855"/>
    <lineage>
        <taxon>Bacteria</taxon>
        <taxon>Bacillati</taxon>
        <taxon>Actinomycetota</taxon>
        <taxon>Actinomycetes</taxon>
        <taxon>Pseudonocardiales</taxon>
        <taxon>Pseudonocardiaceae</taxon>
        <taxon>Saccharothrix</taxon>
    </lineage>
</organism>
<dbReference type="RefSeq" id="WP_343932062.1">
    <property type="nucleotide sequence ID" value="NZ_BAAABU010000001.1"/>
</dbReference>
<dbReference type="Gene3D" id="3.40.50.720">
    <property type="entry name" value="NAD(P)-binding Rossmann-like Domain"/>
    <property type="match status" value="1"/>
</dbReference>
<protein>
    <submittedName>
        <fullName evidence="1">Uncharacterized protein</fullName>
    </submittedName>
</protein>
<dbReference type="EMBL" id="BAAABU010000001">
    <property type="protein sequence ID" value="GAA0211436.1"/>
    <property type="molecule type" value="Genomic_DNA"/>
</dbReference>